<dbReference type="Gene3D" id="2.60.40.290">
    <property type="match status" value="1"/>
</dbReference>
<dbReference type="InterPro" id="IPR008965">
    <property type="entry name" value="CBM2/CBM3_carb-bd_dom_sf"/>
</dbReference>
<dbReference type="Gene3D" id="2.60.40.10">
    <property type="entry name" value="Immunoglobulins"/>
    <property type="match status" value="2"/>
</dbReference>
<keyword evidence="3" id="KW-1015">Disulfide bond</keyword>
<gene>
    <name evidence="12" type="ORF">ACFOEB_16845</name>
</gene>
<evidence type="ECO:0000256" key="6">
    <source>
        <dbReference type="ARBA" id="ARBA00023326"/>
    </source>
</evidence>
<feature type="active site" evidence="7">
    <location>
        <position position="407"/>
    </location>
</feature>
<keyword evidence="6 7" id="KW-0624">Polysaccharide degradation</keyword>
<dbReference type="InterPro" id="IPR001956">
    <property type="entry name" value="CBM3"/>
</dbReference>
<dbReference type="InterPro" id="IPR008928">
    <property type="entry name" value="6-hairpin_glycosidase_sf"/>
</dbReference>
<dbReference type="InterPro" id="IPR036966">
    <property type="entry name" value="CBM3_sf"/>
</dbReference>
<dbReference type="SUPFAM" id="SSF49384">
    <property type="entry name" value="Carbohydrate-binding domain"/>
    <property type="match status" value="2"/>
</dbReference>
<feature type="domain" description="PKD" evidence="9">
    <location>
        <begin position="848"/>
        <end position="935"/>
    </location>
</feature>
<dbReference type="Pfam" id="PF00553">
    <property type="entry name" value="CBM_2"/>
    <property type="match status" value="1"/>
</dbReference>
<protein>
    <recommendedName>
        <fullName evidence="8">Endoglucanase</fullName>
        <ecNumber evidence="8">3.2.1.4</ecNumber>
    </recommendedName>
</protein>
<evidence type="ECO:0000259" key="11">
    <source>
        <dbReference type="PROSITE" id="PS51173"/>
    </source>
</evidence>
<dbReference type="EMBL" id="JBHRTL010000031">
    <property type="protein sequence ID" value="MFC3156881.1"/>
    <property type="molecule type" value="Genomic_DNA"/>
</dbReference>
<proteinExistence type="inferred from homology"/>
<reference evidence="13" key="1">
    <citation type="journal article" date="2019" name="Int. J. Syst. Evol. Microbiol.">
        <title>The Global Catalogue of Microorganisms (GCM) 10K type strain sequencing project: providing services to taxonomists for standard genome sequencing and annotation.</title>
        <authorList>
            <consortium name="The Broad Institute Genomics Platform"/>
            <consortium name="The Broad Institute Genome Sequencing Center for Infectious Disease"/>
            <person name="Wu L."/>
            <person name="Ma J."/>
        </authorList>
    </citation>
    <scope>NUCLEOTIDE SEQUENCE [LARGE SCALE GENOMIC DNA]</scope>
    <source>
        <strain evidence="13">KCTC 52141</strain>
    </source>
</reference>
<feature type="chain" id="PRO_5044999988" description="Endoglucanase" evidence="8">
    <location>
        <begin position="22"/>
        <end position="1034"/>
    </location>
</feature>
<dbReference type="Gene3D" id="2.60.40.710">
    <property type="entry name" value="Endoglucanase-like"/>
    <property type="match status" value="1"/>
</dbReference>
<keyword evidence="5 7" id="KW-0326">Glycosidase</keyword>
<dbReference type="InterPro" id="IPR035986">
    <property type="entry name" value="PKD_dom_sf"/>
</dbReference>
<evidence type="ECO:0000256" key="2">
    <source>
        <dbReference type="ARBA" id="ARBA00022801"/>
    </source>
</evidence>
<dbReference type="PROSITE" id="PS51172">
    <property type="entry name" value="CBM3"/>
    <property type="match status" value="1"/>
</dbReference>
<dbReference type="Proteomes" id="UP001595548">
    <property type="component" value="Unassembled WGS sequence"/>
</dbReference>
<dbReference type="GO" id="GO:0016787">
    <property type="term" value="F:hydrolase activity"/>
    <property type="evidence" value="ECO:0007669"/>
    <property type="project" value="UniProtKB-KW"/>
</dbReference>
<dbReference type="PROSITE" id="PS50093">
    <property type="entry name" value="PKD"/>
    <property type="match status" value="1"/>
</dbReference>
<dbReference type="InterPro" id="IPR022409">
    <property type="entry name" value="PKD/Chitinase_dom"/>
</dbReference>
<dbReference type="Pfam" id="PF18911">
    <property type="entry name" value="PKD_4"/>
    <property type="match status" value="1"/>
</dbReference>
<evidence type="ECO:0000256" key="3">
    <source>
        <dbReference type="ARBA" id="ARBA00023157"/>
    </source>
</evidence>
<feature type="signal peptide" evidence="8">
    <location>
        <begin position="1"/>
        <end position="21"/>
    </location>
</feature>
<dbReference type="Pfam" id="PF17963">
    <property type="entry name" value="Big_9"/>
    <property type="match status" value="1"/>
</dbReference>
<evidence type="ECO:0000256" key="1">
    <source>
        <dbReference type="ARBA" id="ARBA00022729"/>
    </source>
</evidence>
<evidence type="ECO:0000256" key="8">
    <source>
        <dbReference type="RuleBase" id="RU361166"/>
    </source>
</evidence>
<dbReference type="Pfam" id="PF00942">
    <property type="entry name" value="CBM_3"/>
    <property type="match status" value="1"/>
</dbReference>
<name>A0ABV7HZY8_9GAMM</name>
<comment type="similarity">
    <text evidence="7 8">Belongs to the glycosyl hydrolase 9 (cellulase E) family.</text>
</comment>
<dbReference type="PROSITE" id="PS00561">
    <property type="entry name" value="CBM2_A"/>
    <property type="match status" value="1"/>
</dbReference>
<dbReference type="PANTHER" id="PTHR22298">
    <property type="entry name" value="ENDO-1,4-BETA-GLUCANASE"/>
    <property type="match status" value="1"/>
</dbReference>
<dbReference type="InterPro" id="IPR018221">
    <property type="entry name" value="Glyco_hydro_9_His_AS"/>
</dbReference>
<evidence type="ECO:0000256" key="4">
    <source>
        <dbReference type="ARBA" id="ARBA00023277"/>
    </source>
</evidence>
<dbReference type="EC" id="3.2.1.4" evidence="8"/>
<accession>A0ABV7HZY8</accession>
<keyword evidence="8" id="KW-0136">Cellulose degradation</keyword>
<sequence length="1034" mass="109553">MSLTASATLVLTALTSHTSHAQTQNYGEALQKSIYFYEAQQAGPLPEWNRVPWRGDSTPTDGDDVGLDLRGGWFDAGDHVKFGFPMAATTTLLAWGAVDYRQAYEDSGQLEHILNNLRFVNDYFINAHPSPNVLYGQVGVGSADHTFWGPAEVVHHKIPNSRQSMKIDLSCPGPDLAAETAAAMASSSMVFEQTDSAYAATLLSHAEELFAFAEQTTGTDGTDNAYSNCITDAKAFYNSTYGVYWDEMAWGALWMWRATGDNDYLDKALGYYGQMGSENQSDTPVYTWSLGWNDKAYAVYVMMASLLGDERYHADAQRYLDHWSIGAGKRTPGGIVVVDGSGWGVNRYAANIAYLSLYYADALGETDPLYSRYQDFGVTQIDYILGENPANRSFLIGYGNDYPTNVHHRGSHGSWADSLQVPEQQRHILYGAVVAGPDADTNYTEDRGDYVMNEVAVDYNSGFTSAVAALYNDYGGNPLPESQFPPAEPEQEEYLVGATINSSGAGHVEIRSVIQNRSTTPAQGRDDLYFRYFYDLSEVYDAGYTANDVTITTAYSQASSVTGPHVWGDPADHIYYAEVSFAGDVIFPGGQSAHRREVQFRASLPTGVNIWDNSNDPSWMAAYSNPSEQYGYPSDSIPVYGDDGLLSGEEPGGGCGGTSGVNCLPTASDLNVTTAFETAVAIELQGADSDGSVAQYNVTGAPASGTLSGTGANLTYTPDDGFSGSDSLTYTVTDNAGGVSDPAVVDITVEAELVPSVAISSPANGTEVELGADFTVQFNLANADGVRVSVNDMVITDVNNGDSVVLTAPSSVGDFTVSLSALDDNGTEVGTPDSITLTAVSEPVNTPPVACVDQANVTVGVGQTVNLDASCSADPDGDNLSFAWDLGNGQTASGATASASYASAGNYTVTLTANDGTDTDSVTTNVTVEEATGGGQCEYVVTNEWNSGYTGLIRITNSGTSAINGWSVNWSYSDGSALVNTWNANVTGSNPHTASNLGWNGTIAPGQSTEFGFQVNKGSANAVVPAVSGSVCGD</sequence>
<dbReference type="RefSeq" id="WP_382418609.1">
    <property type="nucleotide sequence ID" value="NZ_AP031500.1"/>
</dbReference>
<feature type="domain" description="CBM3" evidence="10">
    <location>
        <begin position="489"/>
        <end position="652"/>
    </location>
</feature>
<evidence type="ECO:0000256" key="5">
    <source>
        <dbReference type="ARBA" id="ARBA00023295"/>
    </source>
</evidence>
<organism evidence="12 13">
    <name type="scientific">Gilvimarinus japonicus</name>
    <dbReference type="NCBI Taxonomy" id="1796469"/>
    <lineage>
        <taxon>Bacteria</taxon>
        <taxon>Pseudomonadati</taxon>
        <taxon>Pseudomonadota</taxon>
        <taxon>Gammaproteobacteria</taxon>
        <taxon>Cellvibrionales</taxon>
        <taxon>Cellvibrionaceae</taxon>
        <taxon>Gilvimarinus</taxon>
    </lineage>
</organism>
<dbReference type="InterPro" id="IPR001919">
    <property type="entry name" value="CBD2"/>
</dbReference>
<evidence type="ECO:0000313" key="13">
    <source>
        <dbReference type="Proteomes" id="UP001595548"/>
    </source>
</evidence>
<dbReference type="InterPro" id="IPR001701">
    <property type="entry name" value="Glyco_hydro_9"/>
</dbReference>
<evidence type="ECO:0000259" key="10">
    <source>
        <dbReference type="PROSITE" id="PS51172"/>
    </source>
</evidence>
<dbReference type="InterPro" id="IPR013783">
    <property type="entry name" value="Ig-like_fold"/>
</dbReference>
<comment type="catalytic activity">
    <reaction evidence="8">
        <text>Endohydrolysis of (1-&gt;4)-beta-D-glucosidic linkages in cellulose, lichenin and cereal beta-D-glucans.</text>
        <dbReference type="EC" id="3.2.1.4"/>
    </reaction>
</comment>
<dbReference type="SUPFAM" id="SSF49299">
    <property type="entry name" value="PKD domain"/>
    <property type="match status" value="1"/>
</dbReference>
<dbReference type="PROSITE" id="PS51173">
    <property type="entry name" value="CBM2"/>
    <property type="match status" value="1"/>
</dbReference>
<dbReference type="SMART" id="SM01067">
    <property type="entry name" value="CBM_3"/>
    <property type="match status" value="1"/>
</dbReference>
<dbReference type="SUPFAM" id="SSF48208">
    <property type="entry name" value="Six-hairpin glycosidases"/>
    <property type="match status" value="1"/>
</dbReference>
<dbReference type="Pfam" id="PF00759">
    <property type="entry name" value="Glyco_hydro_9"/>
    <property type="match status" value="1"/>
</dbReference>
<keyword evidence="4 7" id="KW-0119">Carbohydrate metabolism</keyword>
<dbReference type="SMART" id="SM00089">
    <property type="entry name" value="PKD"/>
    <property type="match status" value="1"/>
</dbReference>
<keyword evidence="2 7" id="KW-0378">Hydrolase</keyword>
<feature type="domain" description="CBM2" evidence="11">
    <location>
        <begin position="930"/>
        <end position="1034"/>
    </location>
</feature>
<dbReference type="PROSITE" id="PS00592">
    <property type="entry name" value="GH9_2"/>
    <property type="match status" value="1"/>
</dbReference>
<dbReference type="Gene3D" id="1.50.10.10">
    <property type="match status" value="1"/>
</dbReference>
<evidence type="ECO:0000256" key="7">
    <source>
        <dbReference type="PROSITE-ProRule" id="PRU10059"/>
    </source>
</evidence>
<evidence type="ECO:0000313" key="12">
    <source>
        <dbReference type="EMBL" id="MFC3156881.1"/>
    </source>
</evidence>
<dbReference type="InterPro" id="IPR000601">
    <property type="entry name" value="PKD_dom"/>
</dbReference>
<dbReference type="InterPro" id="IPR012341">
    <property type="entry name" value="6hp_glycosidase-like_sf"/>
</dbReference>
<dbReference type="Gene3D" id="2.60.40.2810">
    <property type="match status" value="1"/>
</dbReference>
<dbReference type="SMART" id="SM00637">
    <property type="entry name" value="CBD_II"/>
    <property type="match status" value="1"/>
</dbReference>
<comment type="caution">
    <text evidence="12">The sequence shown here is derived from an EMBL/GenBank/DDBJ whole genome shotgun (WGS) entry which is preliminary data.</text>
</comment>
<keyword evidence="1 8" id="KW-0732">Signal</keyword>
<dbReference type="InterPro" id="IPR018366">
    <property type="entry name" value="CBM2_CS"/>
</dbReference>
<evidence type="ECO:0000259" key="9">
    <source>
        <dbReference type="PROSITE" id="PS50093"/>
    </source>
</evidence>
<dbReference type="InterPro" id="IPR012291">
    <property type="entry name" value="CBM2_carb-bd_dom_sf"/>
</dbReference>
<keyword evidence="13" id="KW-1185">Reference proteome</keyword>